<dbReference type="GO" id="GO:0006235">
    <property type="term" value="P:dTTP biosynthetic process"/>
    <property type="evidence" value="ECO:0007669"/>
    <property type="project" value="TreeGrafter"/>
</dbReference>
<protein>
    <recommendedName>
        <fullName evidence="4">Thymidylate kinase-like domain-containing protein</fullName>
    </recommendedName>
</protein>
<evidence type="ECO:0000256" key="1">
    <source>
        <dbReference type="ARBA" id="ARBA00009776"/>
    </source>
</evidence>
<proteinExistence type="inferred from homology"/>
<evidence type="ECO:0000256" key="3">
    <source>
        <dbReference type="ARBA" id="ARBA00022840"/>
    </source>
</evidence>
<feature type="domain" description="Thymidylate kinase-like" evidence="4">
    <location>
        <begin position="11"/>
        <end position="181"/>
    </location>
</feature>
<dbReference type="InterPro" id="IPR027417">
    <property type="entry name" value="P-loop_NTPase"/>
</dbReference>
<reference evidence="5 6" key="1">
    <citation type="journal article" date="2015" name="Nature">
        <title>rRNA introns, odd ribosomes, and small enigmatic genomes across a large radiation of phyla.</title>
        <authorList>
            <person name="Brown C.T."/>
            <person name="Hug L.A."/>
            <person name="Thomas B.C."/>
            <person name="Sharon I."/>
            <person name="Castelle C.J."/>
            <person name="Singh A."/>
            <person name="Wilkins M.J."/>
            <person name="Williams K.H."/>
            <person name="Banfield J.F."/>
        </authorList>
    </citation>
    <scope>NUCLEOTIDE SEQUENCE [LARGE SCALE GENOMIC DNA]</scope>
</reference>
<dbReference type="PANTHER" id="PTHR10344">
    <property type="entry name" value="THYMIDYLATE KINASE"/>
    <property type="match status" value="1"/>
</dbReference>
<evidence type="ECO:0000256" key="2">
    <source>
        <dbReference type="ARBA" id="ARBA00022741"/>
    </source>
</evidence>
<dbReference type="GO" id="GO:0005737">
    <property type="term" value="C:cytoplasm"/>
    <property type="evidence" value="ECO:0007669"/>
    <property type="project" value="TreeGrafter"/>
</dbReference>
<dbReference type="GO" id="GO:0004798">
    <property type="term" value="F:dTMP kinase activity"/>
    <property type="evidence" value="ECO:0007669"/>
    <property type="project" value="TreeGrafter"/>
</dbReference>
<comment type="caution">
    <text evidence="5">The sequence shown here is derived from an EMBL/GenBank/DDBJ whole genome shotgun (WGS) entry which is preliminary data.</text>
</comment>
<keyword evidence="2" id="KW-0547">Nucleotide-binding</keyword>
<organism evidence="5 6">
    <name type="scientific">Candidatus Amesbacteria bacterium GW2011_GWA1_48_9</name>
    <dbReference type="NCBI Taxonomy" id="1618355"/>
    <lineage>
        <taxon>Bacteria</taxon>
        <taxon>Candidatus Amesiibacteriota</taxon>
    </lineage>
</organism>
<accession>A0A0G1UX47</accession>
<dbReference type="GO" id="GO:0005524">
    <property type="term" value="F:ATP binding"/>
    <property type="evidence" value="ECO:0007669"/>
    <property type="project" value="UniProtKB-KW"/>
</dbReference>
<evidence type="ECO:0000313" key="6">
    <source>
        <dbReference type="Proteomes" id="UP000034637"/>
    </source>
</evidence>
<dbReference type="PANTHER" id="PTHR10344:SF4">
    <property type="entry name" value="UMP-CMP KINASE 2, MITOCHONDRIAL"/>
    <property type="match status" value="1"/>
</dbReference>
<sequence>MRRGLFVVLYGPAGVGKSKQLEILDDTLHRMGISCRRIKYPIYNLEPSGSELDRILHRGHGSLSEERMQELFAQNRRDFQKTLNSWLDAGVCVLAEDYKGTGVAWGMVRGMSLEKMEELNSDQINPDLAILLDGPKRVERLQEEHPYDDEDEWYRLRRVYLQLADRYGWIRVGADAPILTVAGRIFAVVKPVVTVKC</sequence>
<dbReference type="Gene3D" id="3.40.50.300">
    <property type="entry name" value="P-loop containing nucleotide triphosphate hydrolases"/>
    <property type="match status" value="1"/>
</dbReference>
<name>A0A0G1UX47_9BACT</name>
<keyword evidence="3" id="KW-0067">ATP-binding</keyword>
<dbReference type="Pfam" id="PF02223">
    <property type="entry name" value="Thymidylate_kin"/>
    <property type="match status" value="1"/>
</dbReference>
<dbReference type="Proteomes" id="UP000034637">
    <property type="component" value="Unassembled WGS sequence"/>
</dbReference>
<dbReference type="GO" id="GO:0006227">
    <property type="term" value="P:dUDP biosynthetic process"/>
    <property type="evidence" value="ECO:0007669"/>
    <property type="project" value="TreeGrafter"/>
</dbReference>
<evidence type="ECO:0000259" key="4">
    <source>
        <dbReference type="Pfam" id="PF02223"/>
    </source>
</evidence>
<comment type="similarity">
    <text evidence="1">Belongs to the thymidylate kinase family.</text>
</comment>
<dbReference type="InterPro" id="IPR039430">
    <property type="entry name" value="Thymidylate_kin-like_dom"/>
</dbReference>
<dbReference type="SUPFAM" id="SSF52540">
    <property type="entry name" value="P-loop containing nucleoside triphosphate hydrolases"/>
    <property type="match status" value="1"/>
</dbReference>
<dbReference type="EMBL" id="LCPP01000045">
    <property type="protein sequence ID" value="KKU98737.1"/>
    <property type="molecule type" value="Genomic_DNA"/>
</dbReference>
<dbReference type="AlphaFoldDB" id="A0A0G1UX47"/>
<gene>
    <name evidence="5" type="ORF">UY33_C0045G0015</name>
</gene>
<evidence type="ECO:0000313" key="5">
    <source>
        <dbReference type="EMBL" id="KKU98737.1"/>
    </source>
</evidence>
<dbReference type="GO" id="GO:0006233">
    <property type="term" value="P:dTDP biosynthetic process"/>
    <property type="evidence" value="ECO:0007669"/>
    <property type="project" value="TreeGrafter"/>
</dbReference>